<dbReference type="AlphaFoldDB" id="A0A120K2U1"/>
<reference evidence="1 2" key="1">
    <citation type="submission" date="2016-01" db="EMBL/GenBank/DDBJ databases">
        <title>Genome sequence of the yeast Holleya sinecauda.</title>
        <authorList>
            <person name="Dietrich F.S."/>
        </authorList>
    </citation>
    <scope>NUCLEOTIDE SEQUENCE [LARGE SCALE GENOMIC DNA]</scope>
    <source>
        <strain evidence="1 2">ATCC 58844</strain>
    </source>
</reference>
<dbReference type="GeneID" id="28725983"/>
<dbReference type="RefSeq" id="XP_017989619.1">
    <property type="nucleotide sequence ID" value="XM_018134109.1"/>
</dbReference>
<dbReference type="STRING" id="45286.A0A120K2U1"/>
<proteinExistence type="predicted"/>
<keyword evidence="2" id="KW-1185">Reference proteome</keyword>
<gene>
    <name evidence="1" type="ORF">AW171_hschr84673</name>
</gene>
<sequence length="118" mass="13041">MGLTYNRETDTLYSSDMSGYVIAWDMSQLHKSGIANDIKLMTLCTGTKSVFLGSDLSTTIQCGNVVISPSAPDRRGSEENVTRKDIYLKCFKNGALVTLNGHELGIHHQKETKCQVRV</sequence>
<evidence type="ECO:0000313" key="1">
    <source>
        <dbReference type="EMBL" id="AMD22623.1"/>
    </source>
</evidence>
<dbReference type="Proteomes" id="UP000243052">
    <property type="component" value="Chromosome viii"/>
</dbReference>
<name>A0A120K2U1_9SACH</name>
<evidence type="ECO:0000313" key="2">
    <source>
        <dbReference type="Proteomes" id="UP000243052"/>
    </source>
</evidence>
<organism evidence="1 2">
    <name type="scientific">Eremothecium sinecaudum</name>
    <dbReference type="NCBI Taxonomy" id="45286"/>
    <lineage>
        <taxon>Eukaryota</taxon>
        <taxon>Fungi</taxon>
        <taxon>Dikarya</taxon>
        <taxon>Ascomycota</taxon>
        <taxon>Saccharomycotina</taxon>
        <taxon>Saccharomycetes</taxon>
        <taxon>Saccharomycetales</taxon>
        <taxon>Saccharomycetaceae</taxon>
        <taxon>Eremothecium</taxon>
    </lineage>
</organism>
<dbReference type="EMBL" id="CP014248">
    <property type="protein sequence ID" value="AMD22623.1"/>
    <property type="molecule type" value="Genomic_DNA"/>
</dbReference>
<accession>A0A120K2U1</accession>
<protein>
    <submittedName>
        <fullName evidence="1">HHL147Cp</fullName>
    </submittedName>
</protein>